<accession>A0A5Q0LJK1</accession>
<evidence type="ECO:0000313" key="3">
    <source>
        <dbReference type="EMBL" id="QFZ76944.1"/>
    </source>
</evidence>
<organism evidence="3 4">
    <name type="scientific">Streptomyces fagopyri</name>
    <dbReference type="NCBI Taxonomy" id="2662397"/>
    <lineage>
        <taxon>Bacteria</taxon>
        <taxon>Bacillati</taxon>
        <taxon>Actinomycetota</taxon>
        <taxon>Actinomycetes</taxon>
        <taxon>Kitasatosporales</taxon>
        <taxon>Streptomycetaceae</taxon>
        <taxon>Streptomyces</taxon>
    </lineage>
</organism>
<dbReference type="KEGG" id="sfy:GFH48_30030"/>
<feature type="region of interest" description="Disordered" evidence="1">
    <location>
        <begin position="244"/>
        <end position="281"/>
    </location>
</feature>
<keyword evidence="2" id="KW-0732">Signal</keyword>
<name>A0A5Q0LJK1_9ACTN</name>
<sequence>MGIRILHRRTALPAGIAPALSAPVPAVAADASTAQTPEARRPGRAPDPAGPAGPASRDVGPAPAAHRDTFAPAVRADGAGATCDLASECQYDPESFAEAAATRAAPRGAERLRHTLDRWELATLSPLVTVADGIAALRLPDMVAGSGSFLKARVHGLDLLGHLRGASRRSSRAGTPGGPRAHPENGRLPRSAHGWRVHSVGAFTSTGRTCRIVVLSHDNPTTAYGARTIERIARAVHRGLGQGRGAVRSPAARDGVSEVPYGSAPYAWLPGREGPERDATP</sequence>
<feature type="compositionally biased region" description="Low complexity" evidence="1">
    <location>
        <begin position="46"/>
        <end position="55"/>
    </location>
</feature>
<protein>
    <recommendedName>
        <fullName evidence="5">Serine hydrolase</fullName>
    </recommendedName>
</protein>
<feature type="region of interest" description="Disordered" evidence="1">
    <location>
        <begin position="165"/>
        <end position="191"/>
    </location>
</feature>
<dbReference type="AlphaFoldDB" id="A0A5Q0LJK1"/>
<keyword evidence="4" id="KW-1185">Reference proteome</keyword>
<gene>
    <name evidence="3" type="ORF">GFH48_30030</name>
</gene>
<dbReference type="EMBL" id="CP045643">
    <property type="protein sequence ID" value="QFZ76944.1"/>
    <property type="molecule type" value="Genomic_DNA"/>
</dbReference>
<evidence type="ECO:0000256" key="2">
    <source>
        <dbReference type="SAM" id="SignalP"/>
    </source>
</evidence>
<feature type="compositionally biased region" description="Low complexity" evidence="1">
    <location>
        <begin position="28"/>
        <end position="37"/>
    </location>
</feature>
<dbReference type="Proteomes" id="UP000326179">
    <property type="component" value="Chromosome"/>
</dbReference>
<evidence type="ECO:0008006" key="5">
    <source>
        <dbReference type="Google" id="ProtNLM"/>
    </source>
</evidence>
<reference evidence="3 4" key="1">
    <citation type="submission" date="2019-10" db="EMBL/GenBank/DDBJ databases">
        <title>A novel species.</title>
        <authorList>
            <person name="Gao J."/>
        </authorList>
    </citation>
    <scope>NUCLEOTIDE SEQUENCE [LARGE SCALE GENOMIC DNA]</scope>
    <source>
        <strain evidence="3 4">QMT-28</strain>
    </source>
</reference>
<feature type="signal peptide" evidence="2">
    <location>
        <begin position="1"/>
        <end position="28"/>
    </location>
</feature>
<feature type="chain" id="PRO_5025051785" description="Serine hydrolase" evidence="2">
    <location>
        <begin position="29"/>
        <end position="281"/>
    </location>
</feature>
<proteinExistence type="predicted"/>
<dbReference type="RefSeq" id="WP_153291156.1">
    <property type="nucleotide sequence ID" value="NZ_CP045643.1"/>
</dbReference>
<feature type="region of interest" description="Disordered" evidence="1">
    <location>
        <begin position="28"/>
        <end position="65"/>
    </location>
</feature>
<evidence type="ECO:0000256" key="1">
    <source>
        <dbReference type="SAM" id="MobiDB-lite"/>
    </source>
</evidence>
<evidence type="ECO:0000313" key="4">
    <source>
        <dbReference type="Proteomes" id="UP000326179"/>
    </source>
</evidence>